<gene>
    <name evidence="1" type="ORF">DFR30_1539</name>
</gene>
<protein>
    <submittedName>
        <fullName evidence="1">Uncharacterized protein</fullName>
    </submittedName>
</protein>
<dbReference type="RefSeq" id="WP_132972082.1">
    <property type="nucleotide sequence ID" value="NZ_SMFX01000001.1"/>
</dbReference>
<dbReference type="Proteomes" id="UP000295707">
    <property type="component" value="Unassembled WGS sequence"/>
</dbReference>
<dbReference type="EMBL" id="SMFX01000001">
    <property type="protein sequence ID" value="TCK18263.1"/>
    <property type="molecule type" value="Genomic_DNA"/>
</dbReference>
<comment type="caution">
    <text evidence="1">The sequence shown here is derived from an EMBL/GenBank/DDBJ whole genome shotgun (WGS) entry which is preliminary data.</text>
</comment>
<dbReference type="AlphaFoldDB" id="A0A4R1HCI6"/>
<name>A0A4R1HCI6_9GAMM</name>
<reference evidence="1 2" key="1">
    <citation type="submission" date="2019-03" db="EMBL/GenBank/DDBJ databases">
        <title>Genomic Encyclopedia of Type Strains, Phase IV (KMG-IV): sequencing the most valuable type-strain genomes for metagenomic binning, comparative biology and taxonomic classification.</title>
        <authorList>
            <person name="Goeker M."/>
        </authorList>
    </citation>
    <scope>NUCLEOTIDE SEQUENCE [LARGE SCALE GENOMIC DNA]</scope>
    <source>
        <strain evidence="1 2">DSM 19610</strain>
    </source>
</reference>
<dbReference type="InterPro" id="IPR054220">
    <property type="entry name" value="DUF6940"/>
</dbReference>
<keyword evidence="2" id="KW-1185">Reference proteome</keyword>
<evidence type="ECO:0000313" key="1">
    <source>
        <dbReference type="EMBL" id="TCK18263.1"/>
    </source>
</evidence>
<evidence type="ECO:0000313" key="2">
    <source>
        <dbReference type="Proteomes" id="UP000295707"/>
    </source>
</evidence>
<organism evidence="1 2">
    <name type="scientific">Thiogranum longum</name>
    <dbReference type="NCBI Taxonomy" id="1537524"/>
    <lineage>
        <taxon>Bacteria</taxon>
        <taxon>Pseudomonadati</taxon>
        <taxon>Pseudomonadota</taxon>
        <taxon>Gammaproteobacteria</taxon>
        <taxon>Chromatiales</taxon>
        <taxon>Ectothiorhodospiraceae</taxon>
        <taxon>Thiogranum</taxon>
    </lineage>
</organism>
<dbReference type="OrthoDB" id="980262at2"/>
<accession>A0A4R1HCI6</accession>
<sequence length="201" mass="22585">MWHMIQEQLQPGSTDPYRITADDGSVLSYAQVIEHWGNNTSFALFFSKQLAASAFEAFLWETPPITRDSLQRPFEYVLVDSPRLARASPDSTAFAEHFETDRGQMMVSFDNLGGDARLIAPCPLEPVSACTHLAAFLRQAPANAVVELWRSVSEAVSSALSDQPLWVSTCGLGVYWLHVRLDSVPKYYRYAPYQTYTMQPL</sequence>
<proteinExistence type="predicted"/>
<dbReference type="Pfam" id="PF22086">
    <property type="entry name" value="DUF6940"/>
    <property type="match status" value="1"/>
</dbReference>